<accession>A0A8I0GD75</accession>
<dbReference type="Proteomes" id="UP000627538">
    <property type="component" value="Unassembled WGS sequence"/>
</dbReference>
<dbReference type="InterPro" id="IPR004614">
    <property type="entry name" value="P_AcTrfase"/>
</dbReference>
<dbReference type="Gene3D" id="3.40.50.10750">
    <property type="entry name" value="Isocitrate/Isopropylmalate dehydrogenase-like"/>
    <property type="match status" value="1"/>
</dbReference>
<evidence type="ECO:0000256" key="6">
    <source>
        <dbReference type="ARBA" id="ARBA00023315"/>
    </source>
</evidence>
<name>A0A8I0GD75_9ACTO</name>
<protein>
    <recommendedName>
        <fullName evidence="4">Phosphate acetyltransferase</fullName>
        <ecNumber evidence="3">2.3.1.8</ecNumber>
    </recommendedName>
    <alternativeName>
        <fullName evidence="7">Phosphotransacetylase</fullName>
    </alternativeName>
</protein>
<dbReference type="Pfam" id="PF01515">
    <property type="entry name" value="PTA_PTB"/>
    <property type="match status" value="1"/>
</dbReference>
<feature type="domain" description="Phosphate acetyl/butaryl transferase" evidence="8">
    <location>
        <begin position="180"/>
        <end position="494"/>
    </location>
</feature>
<evidence type="ECO:0000256" key="5">
    <source>
        <dbReference type="ARBA" id="ARBA00022679"/>
    </source>
</evidence>
<keyword evidence="6 9" id="KW-0012">Acyltransferase</keyword>
<dbReference type="AlphaFoldDB" id="A0A8I0GD75"/>
<dbReference type="SUPFAM" id="SSF53659">
    <property type="entry name" value="Isocitrate/Isopropylmalate dehydrogenase-like"/>
    <property type="match status" value="1"/>
</dbReference>
<evidence type="ECO:0000256" key="7">
    <source>
        <dbReference type="ARBA" id="ARBA00031108"/>
    </source>
</evidence>
<evidence type="ECO:0000313" key="9">
    <source>
        <dbReference type="EMBL" id="MBD3689995.1"/>
    </source>
</evidence>
<keyword evidence="5 9" id="KW-0808">Transferase</keyword>
<dbReference type="InterPro" id="IPR042112">
    <property type="entry name" value="P_AcTrfase_dom2"/>
</dbReference>
<comment type="caution">
    <text evidence="9">The sequence shown here is derived from an EMBL/GenBank/DDBJ whole genome shotgun (WGS) entry which is preliminary data.</text>
</comment>
<dbReference type="Gene3D" id="3.40.50.10950">
    <property type="match status" value="1"/>
</dbReference>
<evidence type="ECO:0000256" key="3">
    <source>
        <dbReference type="ARBA" id="ARBA00012707"/>
    </source>
</evidence>
<proteinExistence type="predicted"/>
<dbReference type="PANTHER" id="PTHR43356:SF3">
    <property type="entry name" value="PHOSPHATE ACETYLTRANSFERASE"/>
    <property type="match status" value="1"/>
</dbReference>
<comment type="catalytic activity">
    <reaction evidence="1">
        <text>acetyl-CoA + phosphate = acetyl phosphate + CoA</text>
        <dbReference type="Rhea" id="RHEA:19521"/>
        <dbReference type="ChEBI" id="CHEBI:22191"/>
        <dbReference type="ChEBI" id="CHEBI:43474"/>
        <dbReference type="ChEBI" id="CHEBI:57287"/>
        <dbReference type="ChEBI" id="CHEBI:57288"/>
        <dbReference type="EC" id="2.3.1.8"/>
    </reaction>
</comment>
<sequence length="499" mass="52592">MIDRLYLCPLREGTDGSAMAATMAEVLGGPRVVRLFSSPDPWLACPQTAQVEAARAVGGGEVVIDATLPAVPYGSDPIRLHTLAAPHLHAHALGLLDATDLSLTQLREAGTVIARRFTTAYVPLLAIVVTNATQLPEDTDVPLIAMAPEELGDPQALRERLAPVLSPDTIAPTSPVAYQQLLTERAGANRRRIVLPESGDERILRAAAKLREIDVVDLILLGEADVIARDADKLGLSLEGITVISPADAERRERYARELAVVREKKGMTYDKALAQLDDINYFATMMVYLGEADGMVSGAIHTTAETIRPALQIIKTKPGTSTVSGAFLMLFADRAYLFADCAVTIDPTPAQLADIAVTSAKTAEAFGIAPRVALISYSTLGSGSGPSVDKVTEATALAQAAAPEIAIDGPLQFDAAQDRAVAATKAPDSPVAGQASVYIFNHLDVGNCTYKAAQRMAGALAVGPVLQGLRKPVNDLSRGALVDDIVNTVIITAVQAQD</sequence>
<evidence type="ECO:0000256" key="4">
    <source>
        <dbReference type="ARBA" id="ARBA00021528"/>
    </source>
</evidence>
<evidence type="ECO:0000313" key="10">
    <source>
        <dbReference type="Proteomes" id="UP000627538"/>
    </source>
</evidence>
<evidence type="ECO:0000256" key="2">
    <source>
        <dbReference type="ARBA" id="ARBA00004989"/>
    </source>
</evidence>
<keyword evidence="10" id="KW-1185">Reference proteome</keyword>
<dbReference type="PANTHER" id="PTHR43356">
    <property type="entry name" value="PHOSPHATE ACETYLTRANSFERASE"/>
    <property type="match status" value="1"/>
</dbReference>
<dbReference type="InterPro" id="IPR002505">
    <property type="entry name" value="PTA_PTB"/>
</dbReference>
<dbReference type="NCBIfam" id="NF004167">
    <property type="entry name" value="PRK05632.1"/>
    <property type="match status" value="1"/>
</dbReference>
<comment type="pathway">
    <text evidence="2">Metabolic intermediate biosynthesis; acetyl-CoA biosynthesis; acetyl-CoA from acetate: step 2/2.</text>
</comment>
<dbReference type="NCBIfam" id="TIGR00651">
    <property type="entry name" value="pta"/>
    <property type="match status" value="1"/>
</dbReference>
<dbReference type="NCBIfam" id="NF007233">
    <property type="entry name" value="PRK09653.1"/>
    <property type="match status" value="1"/>
</dbReference>
<dbReference type="EC" id="2.3.1.8" evidence="3"/>
<dbReference type="EMBL" id="JACRUO010000002">
    <property type="protein sequence ID" value="MBD3689995.1"/>
    <property type="molecule type" value="Genomic_DNA"/>
</dbReference>
<gene>
    <name evidence="9" type="primary">pta</name>
    <name evidence="9" type="ORF">H8R10_07135</name>
</gene>
<evidence type="ECO:0000259" key="8">
    <source>
        <dbReference type="Pfam" id="PF01515"/>
    </source>
</evidence>
<dbReference type="GO" id="GO:0008959">
    <property type="term" value="F:phosphate acetyltransferase activity"/>
    <property type="evidence" value="ECO:0007669"/>
    <property type="project" value="UniProtKB-EC"/>
</dbReference>
<evidence type="ECO:0000256" key="1">
    <source>
        <dbReference type="ARBA" id="ARBA00000705"/>
    </source>
</evidence>
<reference evidence="9 10" key="1">
    <citation type="submission" date="2020-08" db="EMBL/GenBank/DDBJ databases">
        <title>Winkia gen. nov., sp. nov., isolated from faeces of the Anser albifrons in China.</title>
        <authorList>
            <person name="Liu Q."/>
        </authorList>
    </citation>
    <scope>NUCLEOTIDE SEQUENCE [LARGE SCALE GENOMIC DNA]</scope>
    <source>
        <strain evidence="9 10">C62</strain>
    </source>
</reference>
<organism evidence="9 10">
    <name type="scientific">Nanchangia anserum</name>
    <dbReference type="NCBI Taxonomy" id="2692125"/>
    <lineage>
        <taxon>Bacteria</taxon>
        <taxon>Bacillati</taxon>
        <taxon>Actinomycetota</taxon>
        <taxon>Actinomycetes</taxon>
        <taxon>Actinomycetales</taxon>
        <taxon>Actinomycetaceae</taxon>
        <taxon>Nanchangia</taxon>
    </lineage>
</organism>
<dbReference type="InterPro" id="IPR042113">
    <property type="entry name" value="P_AcTrfase_dom1"/>
</dbReference>
<dbReference type="InterPro" id="IPR050500">
    <property type="entry name" value="Phos_Acetyltrans/Butyryltrans"/>
</dbReference>